<comment type="caution">
    <text evidence="1">The sequence shown here is derived from an EMBL/GenBank/DDBJ whole genome shotgun (WGS) entry which is preliminary data.</text>
</comment>
<proteinExistence type="predicted"/>
<reference evidence="2" key="1">
    <citation type="journal article" date="2019" name="Int. J. Syst. Evol. Microbiol.">
        <title>The Global Catalogue of Microorganisms (GCM) 10K type strain sequencing project: providing services to taxonomists for standard genome sequencing and annotation.</title>
        <authorList>
            <consortium name="The Broad Institute Genomics Platform"/>
            <consortium name="The Broad Institute Genome Sequencing Center for Infectious Disease"/>
            <person name="Wu L."/>
            <person name="Ma J."/>
        </authorList>
    </citation>
    <scope>NUCLEOTIDE SEQUENCE [LARGE SCALE GENOMIC DNA]</scope>
    <source>
        <strain evidence="2">JCM 17759</strain>
    </source>
</reference>
<dbReference type="SUPFAM" id="SSF158682">
    <property type="entry name" value="TerB-like"/>
    <property type="match status" value="1"/>
</dbReference>
<evidence type="ECO:0008006" key="3">
    <source>
        <dbReference type="Google" id="ProtNLM"/>
    </source>
</evidence>
<evidence type="ECO:0000313" key="2">
    <source>
        <dbReference type="Proteomes" id="UP001500840"/>
    </source>
</evidence>
<name>A0ABP8NX07_9BACT</name>
<protein>
    <recommendedName>
        <fullName evidence="3">Tellurite resistance protein TerB</fullName>
    </recommendedName>
</protein>
<dbReference type="InterPro" id="IPR029024">
    <property type="entry name" value="TerB-like"/>
</dbReference>
<sequence length="198" mass="21990">MVTKDAFTDRRQALEDEFFHRVDERLIADMRAKKELETNRQQLAEVTGISDAHLIDELLAGGANAETVAALSLVPLVLVAWADGKMDPEERQPILAAAHEKGITEGTPAADLLEHWLSVKPKKKLALTWKHYITDLITRMSDESLLTLRADIMDRARAVANASGGVLGFVKTTIDERRVLSFLDEVLGREVALPRTPK</sequence>
<evidence type="ECO:0000313" key="1">
    <source>
        <dbReference type="EMBL" id="GAA4472932.1"/>
    </source>
</evidence>
<accession>A0ABP8NX07</accession>
<keyword evidence="2" id="KW-1185">Reference proteome</keyword>
<gene>
    <name evidence="1" type="ORF">GCM10023156_70220</name>
</gene>
<organism evidence="1 2">
    <name type="scientific">Novipirellula rosea</name>
    <dbReference type="NCBI Taxonomy" id="1031540"/>
    <lineage>
        <taxon>Bacteria</taxon>
        <taxon>Pseudomonadati</taxon>
        <taxon>Planctomycetota</taxon>
        <taxon>Planctomycetia</taxon>
        <taxon>Pirellulales</taxon>
        <taxon>Pirellulaceae</taxon>
        <taxon>Novipirellula</taxon>
    </lineage>
</organism>
<dbReference type="RefSeq" id="WP_345328393.1">
    <property type="nucleotide sequence ID" value="NZ_BAABGA010000120.1"/>
</dbReference>
<dbReference type="EMBL" id="BAABGA010000120">
    <property type="protein sequence ID" value="GAA4472932.1"/>
    <property type="molecule type" value="Genomic_DNA"/>
</dbReference>
<dbReference type="Proteomes" id="UP001500840">
    <property type="component" value="Unassembled WGS sequence"/>
</dbReference>